<dbReference type="EMBL" id="BAABJP010000039">
    <property type="protein sequence ID" value="GAA5167905.1"/>
    <property type="molecule type" value="Genomic_DNA"/>
</dbReference>
<keyword evidence="2" id="KW-1133">Transmembrane helix</keyword>
<organism evidence="3 4">
    <name type="scientific">Pseudonocardia eucalypti</name>
    <dbReference type="NCBI Taxonomy" id="648755"/>
    <lineage>
        <taxon>Bacteria</taxon>
        <taxon>Bacillati</taxon>
        <taxon>Actinomycetota</taxon>
        <taxon>Actinomycetes</taxon>
        <taxon>Pseudonocardiales</taxon>
        <taxon>Pseudonocardiaceae</taxon>
        <taxon>Pseudonocardia</taxon>
    </lineage>
</organism>
<dbReference type="Proteomes" id="UP001428817">
    <property type="component" value="Unassembled WGS sequence"/>
</dbReference>
<comment type="caution">
    <text evidence="3">The sequence shown here is derived from an EMBL/GenBank/DDBJ whole genome shotgun (WGS) entry which is preliminary data.</text>
</comment>
<evidence type="ECO:0000313" key="3">
    <source>
        <dbReference type="EMBL" id="GAA5167905.1"/>
    </source>
</evidence>
<feature type="region of interest" description="Disordered" evidence="1">
    <location>
        <begin position="1"/>
        <end position="23"/>
    </location>
</feature>
<evidence type="ECO:0000256" key="2">
    <source>
        <dbReference type="SAM" id="Phobius"/>
    </source>
</evidence>
<evidence type="ECO:0008006" key="5">
    <source>
        <dbReference type="Google" id="ProtNLM"/>
    </source>
</evidence>
<feature type="compositionally biased region" description="Pro residues" evidence="1">
    <location>
        <begin position="55"/>
        <end position="64"/>
    </location>
</feature>
<feature type="transmembrane region" description="Helical" evidence="2">
    <location>
        <begin position="89"/>
        <end position="107"/>
    </location>
</feature>
<feature type="transmembrane region" description="Helical" evidence="2">
    <location>
        <begin position="113"/>
        <end position="135"/>
    </location>
</feature>
<keyword evidence="2" id="KW-0812">Transmembrane</keyword>
<protein>
    <recommendedName>
        <fullName evidence="5">DUF2530 domain-containing protein</fullName>
    </recommendedName>
</protein>
<sequence length="155" mass="16370">MPVTRPQPEEEGRPTHASGRPASFDDIVAGWVAEGTVPRWPDPPAARQAAAEQPVDPPPAPSVCPPYDMLAGQDHFVPPDPPPLPRMSFAAMAVLILVSAGIVLLAVHDTLRLDSAVCLPLGLVLISTGLGWLLLRCWPARTKPDAEGPDDGAIV</sequence>
<reference evidence="4" key="1">
    <citation type="journal article" date="2019" name="Int. J. Syst. Evol. Microbiol.">
        <title>The Global Catalogue of Microorganisms (GCM) 10K type strain sequencing project: providing services to taxonomists for standard genome sequencing and annotation.</title>
        <authorList>
            <consortium name="The Broad Institute Genomics Platform"/>
            <consortium name="The Broad Institute Genome Sequencing Center for Infectious Disease"/>
            <person name="Wu L."/>
            <person name="Ma J."/>
        </authorList>
    </citation>
    <scope>NUCLEOTIDE SEQUENCE [LARGE SCALE GENOMIC DNA]</scope>
    <source>
        <strain evidence="4">JCM 18303</strain>
    </source>
</reference>
<proteinExistence type="predicted"/>
<evidence type="ECO:0000256" key="1">
    <source>
        <dbReference type="SAM" id="MobiDB-lite"/>
    </source>
</evidence>
<feature type="compositionally biased region" description="Low complexity" evidence="1">
    <location>
        <begin position="45"/>
        <end position="54"/>
    </location>
</feature>
<accession>A0ABP9QUV2</accession>
<feature type="region of interest" description="Disordered" evidence="1">
    <location>
        <begin position="36"/>
        <end position="64"/>
    </location>
</feature>
<name>A0ABP9QUV2_9PSEU</name>
<keyword evidence="4" id="KW-1185">Reference proteome</keyword>
<gene>
    <name evidence="3" type="ORF">GCM10023321_61210</name>
</gene>
<keyword evidence="2" id="KW-0472">Membrane</keyword>
<evidence type="ECO:0000313" key="4">
    <source>
        <dbReference type="Proteomes" id="UP001428817"/>
    </source>
</evidence>